<comment type="catalytic activity">
    <reaction evidence="2">
        <text>arsenite(in) + ATP + H2O = arsenite(out) + ADP + phosphate + H(+)</text>
        <dbReference type="Rhea" id="RHEA:11348"/>
        <dbReference type="ChEBI" id="CHEBI:15377"/>
        <dbReference type="ChEBI" id="CHEBI:15378"/>
        <dbReference type="ChEBI" id="CHEBI:29242"/>
        <dbReference type="ChEBI" id="CHEBI:30616"/>
        <dbReference type="ChEBI" id="CHEBI:43474"/>
        <dbReference type="ChEBI" id="CHEBI:456216"/>
        <dbReference type="EC" id="7.3.2.7"/>
    </reaction>
</comment>
<dbReference type="InterPro" id="IPR025723">
    <property type="entry name" value="ArsA/GET3_ATPase-like"/>
</dbReference>
<dbReference type="PANTHER" id="PTHR10803">
    <property type="entry name" value="ARSENICAL PUMP-DRIVING ATPASE ARSENITE-TRANSLOCATING ATPASE"/>
    <property type="match status" value="1"/>
</dbReference>
<dbReference type="Gene3D" id="3.40.50.300">
    <property type="entry name" value="P-loop containing nucleotide triphosphate hydrolases"/>
    <property type="match status" value="1"/>
</dbReference>
<accession>A0A2M7PNY5</accession>
<evidence type="ECO:0000256" key="2">
    <source>
        <dbReference type="ARBA" id="ARBA00052296"/>
    </source>
</evidence>
<feature type="domain" description="ArsA/GET3 Anion-transporting ATPase-like" evidence="4">
    <location>
        <begin position="1"/>
        <end position="94"/>
    </location>
</feature>
<comment type="similarity">
    <text evidence="1">Belongs to the arsA ATPase family.</text>
</comment>
<comment type="caution">
    <text evidence="5">The sequence shown here is derived from an EMBL/GenBank/DDBJ whole genome shotgun (WGS) entry which is preliminary data.</text>
</comment>
<dbReference type="PANTHER" id="PTHR10803:SF3">
    <property type="entry name" value="ATPASE GET3"/>
    <property type="match status" value="1"/>
</dbReference>
<feature type="non-terminal residue" evidence="5">
    <location>
        <position position="95"/>
    </location>
</feature>
<dbReference type="EMBL" id="PFKO01000242">
    <property type="protein sequence ID" value="PIY32255.1"/>
    <property type="molecule type" value="Genomic_DNA"/>
</dbReference>
<evidence type="ECO:0000259" key="4">
    <source>
        <dbReference type="Pfam" id="PF02374"/>
    </source>
</evidence>
<dbReference type="RefSeq" id="WP_406607762.1">
    <property type="nucleotide sequence ID" value="NZ_PFKO01000242.1"/>
</dbReference>
<dbReference type="EC" id="7.3.2.7" evidence="3"/>
<dbReference type="GO" id="GO:0015446">
    <property type="term" value="F:ATPase-coupled arsenite transmembrane transporter activity"/>
    <property type="evidence" value="ECO:0007669"/>
    <property type="project" value="UniProtKB-EC"/>
</dbReference>
<name>A0A2M7PNY5_9BACT</name>
<dbReference type="SUPFAM" id="SSF52540">
    <property type="entry name" value="P-loop containing nucleoside triphosphate hydrolases"/>
    <property type="match status" value="1"/>
</dbReference>
<dbReference type="GO" id="GO:0005524">
    <property type="term" value="F:ATP binding"/>
    <property type="evidence" value="ECO:0007669"/>
    <property type="project" value="InterPro"/>
</dbReference>
<gene>
    <name evidence="5" type="ORF">COZ07_06380</name>
</gene>
<evidence type="ECO:0000256" key="1">
    <source>
        <dbReference type="ARBA" id="ARBA00011040"/>
    </source>
</evidence>
<dbReference type="Proteomes" id="UP000230646">
    <property type="component" value="Unassembled WGS sequence"/>
</dbReference>
<reference evidence="5 6" key="1">
    <citation type="submission" date="2017-09" db="EMBL/GenBank/DDBJ databases">
        <title>Depth-based differentiation of microbial function through sediment-hosted aquifers and enrichment of novel symbionts in the deep terrestrial subsurface.</title>
        <authorList>
            <person name="Probst A.J."/>
            <person name="Ladd B."/>
            <person name="Jarett J.K."/>
            <person name="Geller-Mcgrath D.E."/>
            <person name="Sieber C.M."/>
            <person name="Emerson J.B."/>
            <person name="Anantharaman K."/>
            <person name="Thomas B.C."/>
            <person name="Malmstrom R."/>
            <person name="Stieglmeier M."/>
            <person name="Klingl A."/>
            <person name="Woyke T."/>
            <person name="Ryan C.M."/>
            <person name="Banfield J.F."/>
        </authorList>
    </citation>
    <scope>NUCLEOTIDE SEQUENCE [LARGE SCALE GENOMIC DNA]</scope>
    <source>
        <strain evidence="5">CG_4_10_14_3_um_filter_34_13</strain>
    </source>
</reference>
<evidence type="ECO:0000313" key="6">
    <source>
        <dbReference type="Proteomes" id="UP000230646"/>
    </source>
</evidence>
<dbReference type="InterPro" id="IPR027417">
    <property type="entry name" value="P-loop_NTPase"/>
</dbReference>
<dbReference type="AlphaFoldDB" id="A0A2M7PNY5"/>
<sequence>MKTSDYDLFVMDSAASGHLFRFLETPDIVREWLKTVFRLLIKYKGVINLSRIHSVESLLDLSRDVRKIQETLANPETTEFVMITIPEEMGVREMK</sequence>
<dbReference type="Pfam" id="PF02374">
    <property type="entry name" value="ArsA_ATPase"/>
    <property type="match status" value="1"/>
</dbReference>
<evidence type="ECO:0000313" key="5">
    <source>
        <dbReference type="EMBL" id="PIY32255.1"/>
    </source>
</evidence>
<organism evidence="5 6">
    <name type="scientific">Candidatus Infernicultor aquiphilus</name>
    <dbReference type="NCBI Taxonomy" id="1805029"/>
    <lineage>
        <taxon>Bacteria</taxon>
        <taxon>Pseudomonadati</taxon>
        <taxon>Atribacterota</taxon>
        <taxon>Candidatus Phoenicimicrobiia</taxon>
        <taxon>Candidatus Pheonicimicrobiales</taxon>
        <taxon>Candidatus Phoenicimicrobiaceae</taxon>
        <taxon>Candidatus Infernicultor</taxon>
    </lineage>
</organism>
<dbReference type="GO" id="GO:0016887">
    <property type="term" value="F:ATP hydrolysis activity"/>
    <property type="evidence" value="ECO:0007669"/>
    <property type="project" value="InterPro"/>
</dbReference>
<evidence type="ECO:0000256" key="3">
    <source>
        <dbReference type="ARBA" id="ARBA00066752"/>
    </source>
</evidence>
<proteinExistence type="inferred from homology"/>
<dbReference type="InterPro" id="IPR016300">
    <property type="entry name" value="ATPase_ArsA/GET3"/>
</dbReference>
<protein>
    <recommendedName>
        <fullName evidence="3">arsenite-transporting ATPase</fullName>
        <ecNumber evidence="3">7.3.2.7</ecNumber>
    </recommendedName>
</protein>